<accession>A0A8J7UJR7</accession>
<keyword evidence="3" id="KW-1185">Reference proteome</keyword>
<evidence type="ECO:0000313" key="2">
    <source>
        <dbReference type="EMBL" id="MBP0439110.1"/>
    </source>
</evidence>
<dbReference type="AlphaFoldDB" id="A0A8J7UJR7"/>
<dbReference type="InterPro" id="IPR046748">
    <property type="entry name" value="HipA_2"/>
</dbReference>
<dbReference type="EMBL" id="JAGIYY010000003">
    <property type="protein sequence ID" value="MBP0439110.1"/>
    <property type="molecule type" value="Genomic_DNA"/>
</dbReference>
<evidence type="ECO:0000259" key="1">
    <source>
        <dbReference type="Pfam" id="PF20613"/>
    </source>
</evidence>
<organism evidence="2 3">
    <name type="scientific">Tianweitania sediminis</name>
    <dbReference type="NCBI Taxonomy" id="1502156"/>
    <lineage>
        <taxon>Bacteria</taxon>
        <taxon>Pseudomonadati</taxon>
        <taxon>Pseudomonadota</taxon>
        <taxon>Alphaproteobacteria</taxon>
        <taxon>Hyphomicrobiales</taxon>
        <taxon>Phyllobacteriaceae</taxon>
        <taxon>Tianweitania</taxon>
    </lineage>
</organism>
<gene>
    <name evidence="2" type="ORF">J5Y06_10650</name>
</gene>
<protein>
    <recommendedName>
        <fullName evidence="1">HipA-like kinase domain-containing protein</fullName>
    </recommendedName>
</protein>
<dbReference type="RefSeq" id="WP_209335153.1">
    <property type="nucleotide sequence ID" value="NZ_JAGIYY010000003.1"/>
</dbReference>
<evidence type="ECO:0000313" key="3">
    <source>
        <dbReference type="Proteomes" id="UP000666240"/>
    </source>
</evidence>
<sequence>MTLSCGTIRSPTRVIREIKSFPSSTNPFFVQTDDGRGFIKATNNPYNGPALTAELVAAELGTWFGLQIPAFAVIPTCDIDLPMKNGQLVQGPLFFSAEVEATSFDGSDLFLKKLHDKTDIAKLVVFDTWIMNWDRYGLGDANAENLLFAKRDKSRKYDLIPIDHTWAFDGDFPLALNEDDVESPGVYGRFPAFEPYITSETLAPALQRLRSLDRTFVKEVINSVPSEWGVGPVARTTLIELICSRAAFVVNTIEERLIDAPLLPGVN</sequence>
<feature type="domain" description="HipA-like kinase" evidence="1">
    <location>
        <begin position="23"/>
        <end position="239"/>
    </location>
</feature>
<reference evidence="2" key="1">
    <citation type="submission" date="2021-03" db="EMBL/GenBank/DDBJ databases">
        <title>Genome sequencing and assembly of Tianweitania sediminis.</title>
        <authorList>
            <person name="Chhetri G."/>
        </authorList>
    </citation>
    <scope>NUCLEOTIDE SEQUENCE</scope>
    <source>
        <strain evidence="2">Z8</strain>
    </source>
</reference>
<dbReference type="Proteomes" id="UP000666240">
    <property type="component" value="Unassembled WGS sequence"/>
</dbReference>
<comment type="caution">
    <text evidence="2">The sequence shown here is derived from an EMBL/GenBank/DDBJ whole genome shotgun (WGS) entry which is preliminary data.</text>
</comment>
<dbReference type="Pfam" id="PF20613">
    <property type="entry name" value="HipA_2"/>
    <property type="match status" value="1"/>
</dbReference>
<proteinExistence type="predicted"/>
<name>A0A8J7UJR7_9HYPH</name>